<gene>
    <name evidence="3" type="primary">dnaJ_1</name>
    <name evidence="3" type="ORF">LMG29542_01353</name>
</gene>
<dbReference type="Proteomes" id="UP000494363">
    <property type="component" value="Unassembled WGS sequence"/>
</dbReference>
<dbReference type="PANTHER" id="PTHR43948:SF10">
    <property type="entry name" value="MRJ, ISOFORM E"/>
    <property type="match status" value="1"/>
</dbReference>
<feature type="compositionally biased region" description="Basic and acidic residues" evidence="1">
    <location>
        <begin position="108"/>
        <end position="126"/>
    </location>
</feature>
<accession>A0A6J5D9E1</accession>
<dbReference type="PROSITE" id="PS50076">
    <property type="entry name" value="DNAJ_2"/>
    <property type="match status" value="1"/>
</dbReference>
<evidence type="ECO:0000313" key="3">
    <source>
        <dbReference type="EMBL" id="CAB3750858.1"/>
    </source>
</evidence>
<keyword evidence="4" id="KW-1185">Reference proteome</keyword>
<feature type="compositionally biased region" description="Low complexity" evidence="1">
    <location>
        <begin position="197"/>
        <end position="210"/>
    </location>
</feature>
<dbReference type="PRINTS" id="PR00625">
    <property type="entry name" value="JDOMAIN"/>
</dbReference>
<dbReference type="GO" id="GO:0051087">
    <property type="term" value="F:protein-folding chaperone binding"/>
    <property type="evidence" value="ECO:0007669"/>
    <property type="project" value="TreeGrafter"/>
</dbReference>
<name>A0A6J5D9E1_9BURK</name>
<sequence length="239" mass="27322">MATLYTKLGVAEDASAAEIKRAYRKAAMKWHPDRNAGNEEAARTTFLDIKDAYEILSDPEKRKVYDSVYASEMHRWQTQHKRHQERQHQQHQQQHHQQQHHQQQQEQQRQRDHERSERARRQRAEDAAADAQYAERVTFAMRFVEQGYGRDVIFGVLLGRDCPPHLAARIADSVWALHQSRAGAAHANGVRRKTAPRSRSTTAAAAVTPRGNGGKPGARGKKPAGFFDTLWHSFFGVRS</sequence>
<dbReference type="SMART" id="SM00271">
    <property type="entry name" value="DnaJ"/>
    <property type="match status" value="1"/>
</dbReference>
<reference evidence="3 4" key="1">
    <citation type="submission" date="2020-04" db="EMBL/GenBank/DDBJ databases">
        <authorList>
            <person name="De Canck E."/>
        </authorList>
    </citation>
    <scope>NUCLEOTIDE SEQUENCE [LARGE SCALE GENOMIC DNA]</scope>
    <source>
        <strain evidence="3 4">LMG 29542</strain>
    </source>
</reference>
<dbReference type="EMBL" id="CADIKH010000005">
    <property type="protein sequence ID" value="CAB3750858.1"/>
    <property type="molecule type" value="Genomic_DNA"/>
</dbReference>
<evidence type="ECO:0000313" key="4">
    <source>
        <dbReference type="Proteomes" id="UP000494363"/>
    </source>
</evidence>
<evidence type="ECO:0000259" key="2">
    <source>
        <dbReference type="PROSITE" id="PS50076"/>
    </source>
</evidence>
<dbReference type="InterPro" id="IPR001623">
    <property type="entry name" value="DnaJ_domain"/>
</dbReference>
<organism evidence="3 4">
    <name type="scientific">Paraburkholderia humisilvae</name>
    <dbReference type="NCBI Taxonomy" id="627669"/>
    <lineage>
        <taxon>Bacteria</taxon>
        <taxon>Pseudomonadati</taxon>
        <taxon>Pseudomonadota</taxon>
        <taxon>Betaproteobacteria</taxon>
        <taxon>Burkholderiales</taxon>
        <taxon>Burkholderiaceae</taxon>
        <taxon>Paraburkholderia</taxon>
    </lineage>
</organism>
<dbReference type="AlphaFoldDB" id="A0A6J5D9E1"/>
<proteinExistence type="predicted"/>
<feature type="region of interest" description="Disordered" evidence="1">
    <location>
        <begin position="75"/>
        <end position="130"/>
    </location>
</feature>
<dbReference type="PANTHER" id="PTHR43948">
    <property type="entry name" value="DNAJ HOMOLOG SUBFAMILY B"/>
    <property type="match status" value="1"/>
</dbReference>
<evidence type="ECO:0000256" key="1">
    <source>
        <dbReference type="SAM" id="MobiDB-lite"/>
    </source>
</evidence>
<feature type="domain" description="J" evidence="2">
    <location>
        <begin position="3"/>
        <end position="69"/>
    </location>
</feature>
<dbReference type="Gene3D" id="1.10.287.110">
    <property type="entry name" value="DnaJ domain"/>
    <property type="match status" value="1"/>
</dbReference>
<dbReference type="GO" id="GO:0005737">
    <property type="term" value="C:cytoplasm"/>
    <property type="evidence" value="ECO:0007669"/>
    <property type="project" value="TreeGrafter"/>
</dbReference>
<dbReference type="GO" id="GO:0051082">
    <property type="term" value="F:unfolded protein binding"/>
    <property type="evidence" value="ECO:0007669"/>
    <property type="project" value="TreeGrafter"/>
</dbReference>
<dbReference type="Pfam" id="PF00226">
    <property type="entry name" value="DnaJ"/>
    <property type="match status" value="1"/>
</dbReference>
<dbReference type="GO" id="GO:0044183">
    <property type="term" value="F:protein folding chaperone"/>
    <property type="evidence" value="ECO:0007669"/>
    <property type="project" value="TreeGrafter"/>
</dbReference>
<feature type="region of interest" description="Disordered" evidence="1">
    <location>
        <begin position="186"/>
        <end position="221"/>
    </location>
</feature>
<protein>
    <submittedName>
        <fullName evidence="3">Chaperone protein DnaJ</fullName>
    </submittedName>
</protein>
<dbReference type="SUPFAM" id="SSF46565">
    <property type="entry name" value="Chaperone J-domain"/>
    <property type="match status" value="1"/>
</dbReference>
<dbReference type="CDD" id="cd06257">
    <property type="entry name" value="DnaJ"/>
    <property type="match status" value="1"/>
</dbReference>
<dbReference type="RefSeq" id="WP_175225694.1">
    <property type="nucleotide sequence ID" value="NZ_CADIKH010000005.1"/>
</dbReference>
<dbReference type="InterPro" id="IPR036869">
    <property type="entry name" value="J_dom_sf"/>
</dbReference>